<accession>A0AAV4B438</accession>
<dbReference type="InterPro" id="IPR020846">
    <property type="entry name" value="MFS_dom"/>
</dbReference>
<evidence type="ECO:0000259" key="6">
    <source>
        <dbReference type="PROSITE" id="PS50850"/>
    </source>
</evidence>
<evidence type="ECO:0000256" key="3">
    <source>
        <dbReference type="ARBA" id="ARBA00022989"/>
    </source>
</evidence>
<dbReference type="SUPFAM" id="SSF103473">
    <property type="entry name" value="MFS general substrate transporter"/>
    <property type="match status" value="1"/>
</dbReference>
<name>A0AAV4B438_9GAST</name>
<dbReference type="PANTHER" id="PTHR24064">
    <property type="entry name" value="SOLUTE CARRIER FAMILY 22 MEMBER"/>
    <property type="match status" value="1"/>
</dbReference>
<proteinExistence type="predicted"/>
<feature type="transmembrane region" description="Helical" evidence="5">
    <location>
        <begin position="118"/>
        <end position="139"/>
    </location>
</feature>
<dbReference type="PROSITE" id="PS50850">
    <property type="entry name" value="MFS"/>
    <property type="match status" value="1"/>
</dbReference>
<comment type="caution">
    <text evidence="7">The sequence shown here is derived from an EMBL/GenBank/DDBJ whole genome shotgun (WGS) entry which is preliminary data.</text>
</comment>
<evidence type="ECO:0000313" key="7">
    <source>
        <dbReference type="EMBL" id="GFO13863.1"/>
    </source>
</evidence>
<feature type="transmembrane region" description="Helical" evidence="5">
    <location>
        <begin position="206"/>
        <end position="232"/>
    </location>
</feature>
<reference evidence="7 8" key="1">
    <citation type="journal article" date="2021" name="Elife">
        <title>Chloroplast acquisition without the gene transfer in kleptoplastic sea slugs, Plakobranchus ocellatus.</title>
        <authorList>
            <person name="Maeda T."/>
            <person name="Takahashi S."/>
            <person name="Yoshida T."/>
            <person name="Shimamura S."/>
            <person name="Takaki Y."/>
            <person name="Nagai Y."/>
            <person name="Toyoda A."/>
            <person name="Suzuki Y."/>
            <person name="Arimoto A."/>
            <person name="Ishii H."/>
            <person name="Satoh N."/>
            <person name="Nishiyama T."/>
            <person name="Hasebe M."/>
            <person name="Maruyama T."/>
            <person name="Minagawa J."/>
            <person name="Obokata J."/>
            <person name="Shigenobu S."/>
        </authorList>
    </citation>
    <scope>NUCLEOTIDE SEQUENCE [LARGE SCALE GENOMIC DNA]</scope>
</reference>
<dbReference type="GO" id="GO:0022857">
    <property type="term" value="F:transmembrane transporter activity"/>
    <property type="evidence" value="ECO:0007669"/>
    <property type="project" value="InterPro"/>
</dbReference>
<dbReference type="InterPro" id="IPR005828">
    <property type="entry name" value="MFS_sugar_transport-like"/>
</dbReference>
<dbReference type="InterPro" id="IPR036259">
    <property type="entry name" value="MFS_trans_sf"/>
</dbReference>
<feature type="transmembrane region" description="Helical" evidence="5">
    <location>
        <begin position="151"/>
        <end position="172"/>
    </location>
</feature>
<evidence type="ECO:0000256" key="1">
    <source>
        <dbReference type="ARBA" id="ARBA00004141"/>
    </source>
</evidence>
<dbReference type="Gene3D" id="1.20.1250.20">
    <property type="entry name" value="MFS general substrate transporter like domains"/>
    <property type="match status" value="1"/>
</dbReference>
<comment type="subcellular location">
    <subcellularLocation>
        <location evidence="1">Membrane</location>
        <topology evidence="1">Multi-pass membrane protein</topology>
    </subcellularLocation>
</comment>
<dbReference type="Pfam" id="PF00083">
    <property type="entry name" value="Sugar_tr"/>
    <property type="match status" value="1"/>
</dbReference>
<dbReference type="EMBL" id="BLXT01004508">
    <property type="protein sequence ID" value="GFO13863.1"/>
    <property type="molecule type" value="Genomic_DNA"/>
</dbReference>
<evidence type="ECO:0000256" key="2">
    <source>
        <dbReference type="ARBA" id="ARBA00022692"/>
    </source>
</evidence>
<feature type="transmembrane region" description="Helical" evidence="5">
    <location>
        <begin position="12"/>
        <end position="34"/>
    </location>
</feature>
<feature type="transmembrane region" description="Helical" evidence="5">
    <location>
        <begin position="244"/>
        <end position="263"/>
    </location>
</feature>
<dbReference type="Proteomes" id="UP000735302">
    <property type="component" value="Unassembled WGS sequence"/>
</dbReference>
<gene>
    <name evidence="7" type="ORF">PoB_004036800</name>
</gene>
<keyword evidence="3 5" id="KW-1133">Transmembrane helix</keyword>
<protein>
    <submittedName>
        <fullName evidence="7">Solute carrier family 22 member 13</fullName>
    </submittedName>
</protein>
<keyword evidence="4 5" id="KW-0472">Membrane</keyword>
<evidence type="ECO:0000256" key="5">
    <source>
        <dbReference type="SAM" id="Phobius"/>
    </source>
</evidence>
<organism evidence="7 8">
    <name type="scientific">Plakobranchus ocellatus</name>
    <dbReference type="NCBI Taxonomy" id="259542"/>
    <lineage>
        <taxon>Eukaryota</taxon>
        <taxon>Metazoa</taxon>
        <taxon>Spiralia</taxon>
        <taxon>Lophotrochozoa</taxon>
        <taxon>Mollusca</taxon>
        <taxon>Gastropoda</taxon>
        <taxon>Heterobranchia</taxon>
        <taxon>Euthyneura</taxon>
        <taxon>Panpulmonata</taxon>
        <taxon>Sacoglossa</taxon>
        <taxon>Placobranchoidea</taxon>
        <taxon>Plakobranchidae</taxon>
        <taxon>Plakobranchus</taxon>
    </lineage>
</organism>
<evidence type="ECO:0000256" key="4">
    <source>
        <dbReference type="ARBA" id="ARBA00023136"/>
    </source>
</evidence>
<feature type="domain" description="Major facilitator superfamily (MFS) profile" evidence="6">
    <location>
        <begin position="1"/>
        <end position="301"/>
    </location>
</feature>
<feature type="transmembrane region" description="Helical" evidence="5">
    <location>
        <begin position="40"/>
        <end position="59"/>
    </location>
</feature>
<dbReference type="AlphaFoldDB" id="A0AAV4B438"/>
<feature type="transmembrane region" description="Helical" evidence="5">
    <location>
        <begin position="179"/>
        <end position="200"/>
    </location>
</feature>
<keyword evidence="8" id="KW-1185">Reference proteome</keyword>
<feature type="transmembrane region" description="Helical" evidence="5">
    <location>
        <begin position="275"/>
        <end position="296"/>
    </location>
</feature>
<sequence length="316" mass="34738">MELVGPSKRRFAGIIIHMFWCVGLFLETGLAYGIREWSYLQMAIATPSAPMALLYIVLLPESARWLIQRGRTQEAAQIIQQVARKNGVTLTEKAQNLNDLEVETKEQSIWLMFTHRTLLTRSLIVFFNWFVASMVYYGLSLNVGDLSGNIYLNFFLSAVVELLSYFFLLALLDVTGRKVMQCFSMVLGGAACIAAIFPVLYGSDSIAWVTVVLSQTGKFGASAAFIVIYVYTAEIFPTVMRNSAIGLCSICARLGGILAPYIGDLDDLLEKDLGIALPLLIFGGLSVAAGLLVLLLPETSNKVLPDTIEDAKHFGK</sequence>
<evidence type="ECO:0000313" key="8">
    <source>
        <dbReference type="Proteomes" id="UP000735302"/>
    </source>
</evidence>
<keyword evidence="2 5" id="KW-0812">Transmembrane</keyword>
<dbReference type="GO" id="GO:0016020">
    <property type="term" value="C:membrane"/>
    <property type="evidence" value="ECO:0007669"/>
    <property type="project" value="UniProtKB-SubCell"/>
</dbReference>